<reference evidence="7 8" key="1">
    <citation type="submission" date="2023-10" db="EMBL/GenBank/DDBJ databases">
        <title>Niallia locisalis sp.nov. isolated from a salt pond sample.</title>
        <authorList>
            <person name="Li X.-J."/>
            <person name="Dong L."/>
        </authorList>
    </citation>
    <scope>NUCLEOTIDE SEQUENCE [LARGE SCALE GENOMIC DNA]</scope>
    <source>
        <strain evidence="7 8">DSM 29761</strain>
    </source>
</reference>
<evidence type="ECO:0000256" key="3">
    <source>
        <dbReference type="ARBA" id="ARBA00022692"/>
    </source>
</evidence>
<evidence type="ECO:0000313" key="7">
    <source>
        <dbReference type="EMBL" id="WVX83039.1"/>
    </source>
</evidence>
<keyword evidence="5 6" id="KW-0472">Membrane</keyword>
<evidence type="ECO:0000256" key="5">
    <source>
        <dbReference type="ARBA" id="ARBA00023136"/>
    </source>
</evidence>
<evidence type="ECO:0000313" key="8">
    <source>
        <dbReference type="Proteomes" id="UP001357223"/>
    </source>
</evidence>
<dbReference type="Proteomes" id="UP001357223">
    <property type="component" value="Chromosome"/>
</dbReference>
<protein>
    <submittedName>
        <fullName evidence="7">Cytochrome c oxidase assembly factor CtaG</fullName>
    </submittedName>
</protein>
<dbReference type="EMBL" id="CP137640">
    <property type="protein sequence ID" value="WVX83039.1"/>
    <property type="molecule type" value="Genomic_DNA"/>
</dbReference>
<proteinExistence type="predicted"/>
<feature type="transmembrane region" description="Helical" evidence="6">
    <location>
        <begin position="114"/>
        <end position="141"/>
    </location>
</feature>
<comment type="subcellular location">
    <subcellularLocation>
        <location evidence="1">Cell membrane</location>
        <topology evidence="1">Multi-pass membrane protein</topology>
    </subcellularLocation>
</comment>
<dbReference type="RefSeq" id="WP_338451931.1">
    <property type="nucleotide sequence ID" value="NZ_CP137640.1"/>
</dbReference>
<evidence type="ECO:0000256" key="4">
    <source>
        <dbReference type="ARBA" id="ARBA00022989"/>
    </source>
</evidence>
<feature type="transmembrane region" description="Helical" evidence="6">
    <location>
        <begin position="257"/>
        <end position="276"/>
    </location>
</feature>
<keyword evidence="4 6" id="KW-1133">Transmembrane helix</keyword>
<sequence>MSLDIFGFRALWSPFFFIFVLLVTAGYFLLTTKYNHVFKESKPLTKSQTILFVLVMVLIYFVKGSPLDLMGHLMFYAHMIQMSVLLFIIPPILITAIPVWLWEKILSMPIIKTVFAFFTRPIIALVLFNVTFSLYHIPFIFDLIKTTMLLHETYTGLLFLLALFMWWPLVNKIDKNRSIVGLKKVAYIFASGALILPACALIIFNDSPMYAAYSDPKLWAKALTLCVPQSTLASLDLSGPEMFTSLSLVHDQQLGGVLMKIIQEIVYGIVLARVFFEWYQKDQEETDAEKLKAYHPQPVE</sequence>
<feature type="transmembrane region" description="Helical" evidence="6">
    <location>
        <begin position="153"/>
        <end position="173"/>
    </location>
</feature>
<dbReference type="InterPro" id="IPR014108">
    <property type="entry name" value="Caa3-assmbl_CtaG"/>
</dbReference>
<keyword evidence="2" id="KW-1003">Cell membrane</keyword>
<evidence type="ECO:0000256" key="1">
    <source>
        <dbReference type="ARBA" id="ARBA00004651"/>
    </source>
</evidence>
<dbReference type="NCBIfam" id="TIGR02737">
    <property type="entry name" value="caa3_CtaG"/>
    <property type="match status" value="1"/>
</dbReference>
<evidence type="ECO:0000256" key="2">
    <source>
        <dbReference type="ARBA" id="ARBA00022475"/>
    </source>
</evidence>
<organism evidence="7 8">
    <name type="scientific">Niallia oryzisoli</name>
    <dbReference type="NCBI Taxonomy" id="1737571"/>
    <lineage>
        <taxon>Bacteria</taxon>
        <taxon>Bacillati</taxon>
        <taxon>Bacillota</taxon>
        <taxon>Bacilli</taxon>
        <taxon>Bacillales</taxon>
        <taxon>Bacillaceae</taxon>
        <taxon>Niallia</taxon>
    </lineage>
</organism>
<name>A0ABZ2CGX7_9BACI</name>
<keyword evidence="3 6" id="KW-0812">Transmembrane</keyword>
<keyword evidence="8" id="KW-1185">Reference proteome</keyword>
<evidence type="ECO:0000256" key="6">
    <source>
        <dbReference type="SAM" id="Phobius"/>
    </source>
</evidence>
<feature type="transmembrane region" description="Helical" evidence="6">
    <location>
        <begin position="12"/>
        <end position="32"/>
    </location>
</feature>
<feature type="transmembrane region" description="Helical" evidence="6">
    <location>
        <begin position="44"/>
        <end position="62"/>
    </location>
</feature>
<accession>A0ABZ2CGX7</accession>
<feature type="transmembrane region" description="Helical" evidence="6">
    <location>
        <begin position="82"/>
        <end position="102"/>
    </location>
</feature>
<gene>
    <name evidence="7" type="primary">ctaG</name>
    <name evidence="7" type="ORF">R4Z09_08690</name>
</gene>
<feature type="transmembrane region" description="Helical" evidence="6">
    <location>
        <begin position="185"/>
        <end position="204"/>
    </location>
</feature>
<dbReference type="InterPro" id="IPR019108">
    <property type="entry name" value="Caa3_assmbl_CtaG-rel"/>
</dbReference>
<dbReference type="Pfam" id="PF09678">
    <property type="entry name" value="Caa3_CtaG"/>
    <property type="match status" value="1"/>
</dbReference>